<feature type="transmembrane region" description="Helical" evidence="5">
    <location>
        <begin position="62"/>
        <end position="83"/>
    </location>
</feature>
<feature type="transmembrane region" description="Helical" evidence="5">
    <location>
        <begin position="327"/>
        <end position="349"/>
    </location>
</feature>
<feature type="transmembrane region" description="Helical" evidence="5">
    <location>
        <begin position="514"/>
        <end position="537"/>
    </location>
</feature>
<dbReference type="InterPro" id="IPR051328">
    <property type="entry name" value="T7SS_ABC-Transporter"/>
</dbReference>
<comment type="subcellular location">
    <subcellularLocation>
        <location evidence="1">Membrane</location>
        <topology evidence="1">Multi-pass membrane protein</topology>
    </subcellularLocation>
</comment>
<dbReference type="AlphaFoldDB" id="A0A518GH13"/>
<gene>
    <name evidence="6" type="ORF">Q31a_62530</name>
</gene>
<evidence type="ECO:0000256" key="4">
    <source>
        <dbReference type="ARBA" id="ARBA00023136"/>
    </source>
</evidence>
<dbReference type="OrthoDB" id="226946at2"/>
<feature type="transmembrane region" description="Helical" evidence="5">
    <location>
        <begin position="409"/>
        <end position="433"/>
    </location>
</feature>
<name>A0A518GH13_9BACT</name>
<dbReference type="EMBL" id="CP036298">
    <property type="protein sequence ID" value="QDV27860.1"/>
    <property type="molecule type" value="Genomic_DNA"/>
</dbReference>
<keyword evidence="3 5" id="KW-1133">Transmembrane helix</keyword>
<accession>A0A518GH13</accession>
<feature type="transmembrane region" description="Helical" evidence="5">
    <location>
        <begin position="471"/>
        <end position="493"/>
    </location>
</feature>
<sequence>MLLLENPVLQRELLTNLRANSAFVLLLLYQVVLGLVLLVAYPSGQRVDLSSDPSAARQLVDFFFLGQYVLASLMAPTFAAGAISGEKERKTYEMLLASPLRPWAIVIGKMVASLTHLVVLIIASLPIIMLALPLGGVSVYEVWGAYLWLMISIVLFGSIGLACSCRFQRTSSSLVVSYLVILPIVIVGAIFWRALESSGSLRLNIATLILPPIYLTISWVLCAWTARRLLYPPDVGSEGKDVVDLEEESKHAIGMIIQRDQFPDRLFAPPRRTALMKDSANPVYDKEIHAELFSQGTLMLRLVIQISMLLAIPLMAFFLFIFPWHCPWYLCYVLVFNILVAPVFSAGALTSERERQTLELLLTTVLQPWQILWGKLLAGFRVSYVLTMFLMWPMVLAFLLAMGRFGSNWLAVLTFFAIVLIAAIFNSLSALLCSTLCKKTSTALLASYSVLIVLYFLPVAAWFIATNLVDAGPYLGVLKLVGAMSPLMAVFWVPLDANIHENLAEGGAIGDWKLVCLYIASTLLAIAGMLAVVATLLRNRWGMTGR</sequence>
<evidence type="ECO:0000256" key="2">
    <source>
        <dbReference type="ARBA" id="ARBA00022692"/>
    </source>
</evidence>
<evidence type="ECO:0000256" key="3">
    <source>
        <dbReference type="ARBA" id="ARBA00022989"/>
    </source>
</evidence>
<keyword evidence="4 5" id="KW-0472">Membrane</keyword>
<keyword evidence="7" id="KW-1185">Reference proteome</keyword>
<evidence type="ECO:0000256" key="5">
    <source>
        <dbReference type="SAM" id="Phobius"/>
    </source>
</evidence>
<organism evidence="6 7">
    <name type="scientific">Aureliella helgolandensis</name>
    <dbReference type="NCBI Taxonomy" id="2527968"/>
    <lineage>
        <taxon>Bacteria</taxon>
        <taxon>Pseudomonadati</taxon>
        <taxon>Planctomycetota</taxon>
        <taxon>Planctomycetia</taxon>
        <taxon>Pirellulales</taxon>
        <taxon>Pirellulaceae</taxon>
        <taxon>Aureliella</taxon>
    </lineage>
</organism>
<dbReference type="Pfam" id="PF12679">
    <property type="entry name" value="ABC2_membrane_2"/>
    <property type="match status" value="2"/>
</dbReference>
<protein>
    <submittedName>
        <fullName evidence="6">ABC-2 family transporter protein</fullName>
    </submittedName>
</protein>
<evidence type="ECO:0000256" key="1">
    <source>
        <dbReference type="ARBA" id="ARBA00004141"/>
    </source>
</evidence>
<evidence type="ECO:0000313" key="6">
    <source>
        <dbReference type="EMBL" id="QDV27860.1"/>
    </source>
</evidence>
<feature type="transmembrane region" description="Helical" evidence="5">
    <location>
        <begin position="103"/>
        <end position="131"/>
    </location>
</feature>
<dbReference type="GO" id="GO:0005886">
    <property type="term" value="C:plasma membrane"/>
    <property type="evidence" value="ECO:0007669"/>
    <property type="project" value="UniProtKB-SubCell"/>
</dbReference>
<dbReference type="RefSeq" id="WP_145085909.1">
    <property type="nucleotide sequence ID" value="NZ_CP036298.1"/>
</dbReference>
<dbReference type="GO" id="GO:0140359">
    <property type="term" value="F:ABC-type transporter activity"/>
    <property type="evidence" value="ECO:0007669"/>
    <property type="project" value="InterPro"/>
</dbReference>
<keyword evidence="2 5" id="KW-0812">Transmembrane</keyword>
<feature type="transmembrane region" description="Helical" evidence="5">
    <location>
        <begin position="21"/>
        <end position="42"/>
    </location>
</feature>
<reference evidence="6 7" key="1">
    <citation type="submission" date="2019-02" db="EMBL/GenBank/DDBJ databases">
        <title>Deep-cultivation of Planctomycetes and their phenomic and genomic characterization uncovers novel biology.</title>
        <authorList>
            <person name="Wiegand S."/>
            <person name="Jogler M."/>
            <person name="Boedeker C."/>
            <person name="Pinto D."/>
            <person name="Vollmers J."/>
            <person name="Rivas-Marin E."/>
            <person name="Kohn T."/>
            <person name="Peeters S.H."/>
            <person name="Heuer A."/>
            <person name="Rast P."/>
            <person name="Oberbeckmann S."/>
            <person name="Bunk B."/>
            <person name="Jeske O."/>
            <person name="Meyerdierks A."/>
            <person name="Storesund J.E."/>
            <person name="Kallscheuer N."/>
            <person name="Luecker S."/>
            <person name="Lage O.M."/>
            <person name="Pohl T."/>
            <person name="Merkel B.J."/>
            <person name="Hornburger P."/>
            <person name="Mueller R.-W."/>
            <person name="Bruemmer F."/>
            <person name="Labrenz M."/>
            <person name="Spormann A.M."/>
            <person name="Op den Camp H."/>
            <person name="Overmann J."/>
            <person name="Amann R."/>
            <person name="Jetten M.S.M."/>
            <person name="Mascher T."/>
            <person name="Medema M.H."/>
            <person name="Devos D.P."/>
            <person name="Kaster A.-K."/>
            <person name="Ovreas L."/>
            <person name="Rohde M."/>
            <person name="Galperin M.Y."/>
            <person name="Jogler C."/>
        </authorList>
    </citation>
    <scope>NUCLEOTIDE SEQUENCE [LARGE SCALE GENOMIC DNA]</scope>
    <source>
        <strain evidence="6 7">Q31a</strain>
    </source>
</reference>
<dbReference type="PANTHER" id="PTHR43077">
    <property type="entry name" value="TRANSPORT PERMEASE YVFS-RELATED"/>
    <property type="match status" value="1"/>
</dbReference>
<dbReference type="KEGG" id="ahel:Q31a_62530"/>
<feature type="transmembrane region" description="Helical" evidence="5">
    <location>
        <begin position="382"/>
        <end position="403"/>
    </location>
</feature>
<proteinExistence type="predicted"/>
<feature type="transmembrane region" description="Helical" evidence="5">
    <location>
        <begin position="201"/>
        <end position="224"/>
    </location>
</feature>
<dbReference type="PANTHER" id="PTHR43077:SF10">
    <property type="entry name" value="TRANSPORT PERMEASE PROTEIN"/>
    <property type="match status" value="1"/>
</dbReference>
<feature type="transmembrane region" description="Helical" evidence="5">
    <location>
        <begin position="302"/>
        <end position="321"/>
    </location>
</feature>
<dbReference type="Proteomes" id="UP000318017">
    <property type="component" value="Chromosome"/>
</dbReference>
<feature type="transmembrane region" description="Helical" evidence="5">
    <location>
        <begin position="175"/>
        <end position="195"/>
    </location>
</feature>
<feature type="transmembrane region" description="Helical" evidence="5">
    <location>
        <begin position="445"/>
        <end position="465"/>
    </location>
</feature>
<feature type="transmembrane region" description="Helical" evidence="5">
    <location>
        <begin position="143"/>
        <end position="163"/>
    </location>
</feature>
<evidence type="ECO:0000313" key="7">
    <source>
        <dbReference type="Proteomes" id="UP000318017"/>
    </source>
</evidence>